<protein>
    <submittedName>
        <fullName evidence="1">Uncharacterized protein</fullName>
    </submittedName>
</protein>
<proteinExistence type="predicted"/>
<organism evidence="1 2">
    <name type="scientific">Streptococcus suis</name>
    <dbReference type="NCBI Taxonomy" id="1307"/>
    <lineage>
        <taxon>Bacteria</taxon>
        <taxon>Bacillati</taxon>
        <taxon>Bacillota</taxon>
        <taxon>Bacilli</taxon>
        <taxon>Lactobacillales</taxon>
        <taxon>Streptococcaceae</taxon>
        <taxon>Streptococcus</taxon>
    </lineage>
</organism>
<sequence>MEVMMKTKILSLHNLIGFVTTPPGNLTLVDLLEQVYEMGNAFKVSLLDLAYTDGPVIFKSSLRSTEDLVIFTSIVMKLGEQLTKARPILLRIQIRR</sequence>
<evidence type="ECO:0000313" key="2">
    <source>
        <dbReference type="Proteomes" id="UP000748881"/>
    </source>
</evidence>
<comment type="caution">
    <text evidence="1">The sequence shown here is derived from an EMBL/GenBank/DDBJ whole genome shotgun (WGS) entry which is preliminary data.</text>
</comment>
<dbReference type="Proteomes" id="UP000748881">
    <property type="component" value="Unassembled WGS sequence"/>
</dbReference>
<dbReference type="AlphaFoldDB" id="A0A9Q5G3Q8"/>
<dbReference type="EMBL" id="JABLKP010000004">
    <property type="protein sequence ID" value="NQP82977.1"/>
    <property type="molecule type" value="Genomic_DNA"/>
</dbReference>
<reference evidence="1" key="1">
    <citation type="submission" date="2020-05" db="EMBL/GenBank/DDBJ databases">
        <title>Linking phenotype, genotype and ecology: antimicrobial resistance in the zoonotic pathogen Streptococcus suis.</title>
        <authorList>
            <person name="Hadjirin N.F."/>
            <person name="Miller E.L."/>
            <person name="Murray G.R."/>
            <person name="Yen P.L.K."/>
            <person name="Phuc H.D."/>
            <person name="Wileman T.M."/>
            <person name="Hernandez-Garcia J."/>
            <person name="Williamson S.M."/>
            <person name="Parkhill J."/>
            <person name="Maskell D.J."/>
            <person name="Zhou R."/>
            <person name="Fittipaldi N."/>
            <person name="Gottschalk M."/>
            <person name="Tucker A.D.W."/>
            <person name="Hoa N.T."/>
            <person name="Welch J."/>
            <person name="Weinert L.A."/>
        </authorList>
    </citation>
    <scope>NUCLEOTIDE SEQUENCE</scope>
    <source>
        <strain evidence="1">TMW_SS111</strain>
    </source>
</reference>
<accession>A0A9Q5G3Q8</accession>
<dbReference type="RefSeq" id="WP_024400533.1">
    <property type="nucleotide sequence ID" value="NZ_CP071305.1"/>
</dbReference>
<name>A0A9Q5G3Q8_STRSU</name>
<gene>
    <name evidence="1" type="ORF">HO898_04290</name>
</gene>
<evidence type="ECO:0000313" key="1">
    <source>
        <dbReference type="EMBL" id="NQP82977.1"/>
    </source>
</evidence>